<dbReference type="AlphaFoldDB" id="A0A848LUY5"/>
<dbReference type="SFLD" id="SFLDS00029">
    <property type="entry name" value="Radical_SAM"/>
    <property type="match status" value="1"/>
</dbReference>
<evidence type="ECO:0000256" key="3">
    <source>
        <dbReference type="ARBA" id="ARBA00022723"/>
    </source>
</evidence>
<dbReference type="GO" id="GO:0005829">
    <property type="term" value="C:cytosol"/>
    <property type="evidence" value="ECO:0007669"/>
    <property type="project" value="TreeGrafter"/>
</dbReference>
<dbReference type="InterPro" id="IPR051198">
    <property type="entry name" value="BchE-like"/>
</dbReference>
<keyword evidence="2" id="KW-0949">S-adenosyl-L-methionine</keyword>
<feature type="domain" description="Radical SAM core" evidence="6">
    <location>
        <begin position="162"/>
        <end position="383"/>
    </location>
</feature>
<dbReference type="InterPro" id="IPR058240">
    <property type="entry name" value="rSAM_sf"/>
</dbReference>
<keyword evidence="4" id="KW-0408">Iron</keyword>
<evidence type="ECO:0000256" key="1">
    <source>
        <dbReference type="ARBA" id="ARBA00001966"/>
    </source>
</evidence>
<dbReference type="InterPro" id="IPR006638">
    <property type="entry name" value="Elp3/MiaA/NifB-like_rSAM"/>
</dbReference>
<reference evidence="7 8" key="1">
    <citation type="submission" date="2020-04" db="EMBL/GenBank/DDBJ databases">
        <title>Draft genome of Pyxidicoccus fallax type strain.</title>
        <authorList>
            <person name="Whitworth D.E."/>
        </authorList>
    </citation>
    <scope>NUCLEOTIDE SEQUENCE [LARGE SCALE GENOMIC DNA]</scope>
    <source>
        <strain evidence="7 8">DSM 14698</strain>
    </source>
</reference>
<dbReference type="GO" id="GO:0031419">
    <property type="term" value="F:cobalamin binding"/>
    <property type="evidence" value="ECO:0007669"/>
    <property type="project" value="InterPro"/>
</dbReference>
<dbReference type="Pfam" id="PF13282">
    <property type="entry name" value="DUF4070"/>
    <property type="match status" value="1"/>
</dbReference>
<evidence type="ECO:0000256" key="4">
    <source>
        <dbReference type="ARBA" id="ARBA00023004"/>
    </source>
</evidence>
<dbReference type="Proteomes" id="UP000518300">
    <property type="component" value="Unassembled WGS sequence"/>
</dbReference>
<dbReference type="SFLD" id="SFLDG01123">
    <property type="entry name" value="methyltransferase_(Class_B)"/>
    <property type="match status" value="1"/>
</dbReference>
<dbReference type="RefSeq" id="WP_169350645.1">
    <property type="nucleotide sequence ID" value="NZ_JABBJJ010000324.1"/>
</dbReference>
<dbReference type="GO" id="GO:0003824">
    <property type="term" value="F:catalytic activity"/>
    <property type="evidence" value="ECO:0007669"/>
    <property type="project" value="InterPro"/>
</dbReference>
<dbReference type="SFLD" id="SFLDF00303">
    <property type="entry name" value="hopanoid_C2-methyltransferase"/>
    <property type="match status" value="1"/>
</dbReference>
<comment type="caution">
    <text evidence="7">The sequence shown here is derived from an EMBL/GenBank/DDBJ whole genome shotgun (WGS) entry which is preliminary data.</text>
</comment>
<dbReference type="CDD" id="cd02068">
    <property type="entry name" value="radical_SAM_B12_BD"/>
    <property type="match status" value="1"/>
</dbReference>
<dbReference type="GO" id="GO:0051539">
    <property type="term" value="F:4 iron, 4 sulfur cluster binding"/>
    <property type="evidence" value="ECO:0007669"/>
    <property type="project" value="UniProtKB-KW"/>
</dbReference>
<keyword evidence="8" id="KW-1185">Reference proteome</keyword>
<evidence type="ECO:0000256" key="5">
    <source>
        <dbReference type="ARBA" id="ARBA00023014"/>
    </source>
</evidence>
<gene>
    <name evidence="7" type="ORF">HG543_42410</name>
</gene>
<dbReference type="InterPro" id="IPR034466">
    <property type="entry name" value="Methyltransferase_Class_B"/>
</dbReference>
<dbReference type="SFLD" id="SFLDG01082">
    <property type="entry name" value="B12-binding_domain_containing"/>
    <property type="match status" value="1"/>
</dbReference>
<dbReference type="Pfam" id="PF02310">
    <property type="entry name" value="B12-binding"/>
    <property type="match status" value="1"/>
</dbReference>
<proteinExistence type="predicted"/>
<dbReference type="InterPro" id="IPR006158">
    <property type="entry name" value="Cobalamin-bd"/>
</dbReference>
<protein>
    <submittedName>
        <fullName evidence="7">B12-binding domain-containing radical SAM protein</fullName>
    </submittedName>
</protein>
<dbReference type="EMBL" id="JABBJJ010000324">
    <property type="protein sequence ID" value="NMO21459.1"/>
    <property type="molecule type" value="Genomic_DNA"/>
</dbReference>
<dbReference type="PANTHER" id="PTHR43409">
    <property type="entry name" value="ANAEROBIC MAGNESIUM-PROTOPORPHYRIN IX MONOMETHYL ESTER CYCLASE-RELATED"/>
    <property type="match status" value="1"/>
</dbReference>
<name>A0A848LUY5_9BACT</name>
<dbReference type="SUPFAM" id="SSF102114">
    <property type="entry name" value="Radical SAM enzymes"/>
    <property type="match status" value="1"/>
</dbReference>
<evidence type="ECO:0000313" key="8">
    <source>
        <dbReference type="Proteomes" id="UP000518300"/>
    </source>
</evidence>
<dbReference type="InterPro" id="IPR023404">
    <property type="entry name" value="rSAM_horseshoe"/>
</dbReference>
<sequence length="523" mass="59071">MRALLLHPEFRSASFWNYRETCGLLDARYPAAPLGLCTVAALLPRDWELRLVDRNVEPLDDATLAWADLVLIGAMLPQQRDCLDLIQRARALGKRVVVGGPDPTSSPHLYGEAHHLVLGEGEVTLPAFLADLARGEAKQVYQDGAKADMSRSPVPRFDLLRLDLYNHVGIQFCRGCPFNCEFCDIIELYGRRPRAKTPEQMLQELQTLHDLGYRGHVDLVDDNFIGNKKLVKELLPKLKTWLEERSWPFEFTTEASINLADDPVLMEMMRDVGFFAIFVGIESPDEKTLTAMQKRQNTRRPIIESIQKIYAHGMFVNAGFIIGFDSEQGSVSRGIIDCIEDAAIPASMVGLLYALPNTQLTRRLTAEGRLHENHDIQPDGESDQCTAGINFVPRRPRANILGDYLKVVETVYAPDKYFARVLRAGKWLDSRHRRYKPSLARQLKELRGFARLAGKMSARKATRWLFWKTLLQALVSNPGSIRYTVSLMALYLHFGSFSQFVSTKIRQAIDSEQRSPSRVASAA</sequence>
<evidence type="ECO:0000256" key="2">
    <source>
        <dbReference type="ARBA" id="ARBA00022691"/>
    </source>
</evidence>
<evidence type="ECO:0000313" key="7">
    <source>
        <dbReference type="EMBL" id="NMO21459.1"/>
    </source>
</evidence>
<comment type="cofactor">
    <cofactor evidence="1">
        <name>[4Fe-4S] cluster</name>
        <dbReference type="ChEBI" id="CHEBI:49883"/>
    </cofactor>
</comment>
<dbReference type="InterPro" id="IPR007197">
    <property type="entry name" value="rSAM"/>
</dbReference>
<dbReference type="Gene3D" id="3.40.50.280">
    <property type="entry name" value="Cobalamin-binding domain"/>
    <property type="match status" value="1"/>
</dbReference>
<dbReference type="PANTHER" id="PTHR43409:SF3">
    <property type="entry name" value="HYPOTHETICAL METHYLTRANSFERASE"/>
    <property type="match status" value="1"/>
</dbReference>
<keyword evidence="5" id="KW-0411">Iron-sulfur</keyword>
<evidence type="ECO:0000259" key="6">
    <source>
        <dbReference type="PROSITE" id="PS51918"/>
    </source>
</evidence>
<dbReference type="GO" id="GO:0046872">
    <property type="term" value="F:metal ion binding"/>
    <property type="evidence" value="ECO:0007669"/>
    <property type="project" value="UniProtKB-KW"/>
</dbReference>
<dbReference type="Pfam" id="PF04055">
    <property type="entry name" value="Radical_SAM"/>
    <property type="match status" value="1"/>
</dbReference>
<dbReference type="SMART" id="SM00729">
    <property type="entry name" value="Elp3"/>
    <property type="match status" value="1"/>
</dbReference>
<accession>A0A848LUY5</accession>
<keyword evidence="3" id="KW-0479">Metal-binding</keyword>
<organism evidence="7 8">
    <name type="scientific">Pyxidicoccus fallax</name>
    <dbReference type="NCBI Taxonomy" id="394095"/>
    <lineage>
        <taxon>Bacteria</taxon>
        <taxon>Pseudomonadati</taxon>
        <taxon>Myxococcota</taxon>
        <taxon>Myxococcia</taxon>
        <taxon>Myxococcales</taxon>
        <taxon>Cystobacterineae</taxon>
        <taxon>Myxococcaceae</taxon>
        <taxon>Pyxidicoccus</taxon>
    </lineage>
</organism>
<dbReference type="InterPro" id="IPR034530">
    <property type="entry name" value="HpnP-like"/>
</dbReference>
<dbReference type="InterPro" id="IPR025274">
    <property type="entry name" value="DUF4070"/>
</dbReference>
<dbReference type="PROSITE" id="PS51918">
    <property type="entry name" value="RADICAL_SAM"/>
    <property type="match status" value="1"/>
</dbReference>
<dbReference type="Gene3D" id="3.80.30.20">
    <property type="entry name" value="tm_1862 like domain"/>
    <property type="match status" value="1"/>
</dbReference>